<dbReference type="Proteomes" id="UP000324222">
    <property type="component" value="Unassembled WGS sequence"/>
</dbReference>
<sequence length="63" mass="7611">MTEALRFKLMMRKMELEAEAEERRLKTKEGREASRFEDKKEAKVLEAEESRMYENKDVEKNNV</sequence>
<organism evidence="2 3">
    <name type="scientific">Portunus trituberculatus</name>
    <name type="common">Swimming crab</name>
    <name type="synonym">Neptunus trituberculatus</name>
    <dbReference type="NCBI Taxonomy" id="210409"/>
    <lineage>
        <taxon>Eukaryota</taxon>
        <taxon>Metazoa</taxon>
        <taxon>Ecdysozoa</taxon>
        <taxon>Arthropoda</taxon>
        <taxon>Crustacea</taxon>
        <taxon>Multicrustacea</taxon>
        <taxon>Malacostraca</taxon>
        <taxon>Eumalacostraca</taxon>
        <taxon>Eucarida</taxon>
        <taxon>Decapoda</taxon>
        <taxon>Pleocyemata</taxon>
        <taxon>Brachyura</taxon>
        <taxon>Eubrachyura</taxon>
        <taxon>Portunoidea</taxon>
        <taxon>Portunidae</taxon>
        <taxon>Portuninae</taxon>
        <taxon>Portunus</taxon>
    </lineage>
</organism>
<gene>
    <name evidence="2" type="ORF">E2C01_066609</name>
</gene>
<dbReference type="AlphaFoldDB" id="A0A5B7HRC0"/>
<keyword evidence="3" id="KW-1185">Reference proteome</keyword>
<evidence type="ECO:0000256" key="1">
    <source>
        <dbReference type="SAM" id="MobiDB-lite"/>
    </source>
</evidence>
<protein>
    <submittedName>
        <fullName evidence="2">Uncharacterized protein</fullName>
    </submittedName>
</protein>
<accession>A0A5B7HRC0</accession>
<reference evidence="2 3" key="1">
    <citation type="submission" date="2019-05" db="EMBL/GenBank/DDBJ databases">
        <title>Another draft genome of Portunus trituberculatus and its Hox gene families provides insights of decapod evolution.</title>
        <authorList>
            <person name="Jeong J.-H."/>
            <person name="Song I."/>
            <person name="Kim S."/>
            <person name="Choi T."/>
            <person name="Kim D."/>
            <person name="Ryu S."/>
            <person name="Kim W."/>
        </authorList>
    </citation>
    <scope>NUCLEOTIDE SEQUENCE [LARGE SCALE GENOMIC DNA]</scope>
    <source>
        <tissue evidence="2">Muscle</tissue>
    </source>
</reference>
<name>A0A5B7HRC0_PORTR</name>
<dbReference type="EMBL" id="VSRR010034506">
    <property type="protein sequence ID" value="MPC72309.1"/>
    <property type="molecule type" value="Genomic_DNA"/>
</dbReference>
<feature type="region of interest" description="Disordered" evidence="1">
    <location>
        <begin position="22"/>
        <end position="41"/>
    </location>
</feature>
<evidence type="ECO:0000313" key="3">
    <source>
        <dbReference type="Proteomes" id="UP000324222"/>
    </source>
</evidence>
<comment type="caution">
    <text evidence="2">The sequence shown here is derived from an EMBL/GenBank/DDBJ whole genome shotgun (WGS) entry which is preliminary data.</text>
</comment>
<evidence type="ECO:0000313" key="2">
    <source>
        <dbReference type="EMBL" id="MPC72309.1"/>
    </source>
</evidence>
<proteinExistence type="predicted"/>